<protein>
    <submittedName>
        <fullName evidence="2">Uncharacterized protein</fullName>
    </submittedName>
</protein>
<keyword evidence="3" id="KW-1185">Reference proteome</keyword>
<keyword evidence="1" id="KW-1133">Transmembrane helix</keyword>
<keyword evidence="1" id="KW-0472">Membrane</keyword>
<dbReference type="HOGENOM" id="CLU_097287_0_0_1"/>
<gene>
    <name evidence="2" type="ORF">CAEBREN_05438</name>
</gene>
<dbReference type="OrthoDB" id="5893756at2759"/>
<sequence>MPFVPLSAGMPPIENSHLTISLLFGMIQTGLFMIFFDMMQLNFGWGLKYSRTMSALFFICAIWRLVAPESILIPKRPLKIHWKSIILINLFFIATGFYMLPYTTRWNMMQHYYVFLLCVEASIWYYTEEFRLFCRRPLDDVCLYHKAYYITVYRKIRTP</sequence>
<dbReference type="InParanoid" id="G0MWK9"/>
<name>G0MWK9_CAEBE</name>
<dbReference type="Proteomes" id="UP000008068">
    <property type="component" value="Unassembled WGS sequence"/>
</dbReference>
<dbReference type="EMBL" id="GL379817">
    <property type="protein sequence ID" value="EGT46317.1"/>
    <property type="molecule type" value="Genomic_DNA"/>
</dbReference>
<organism evidence="3">
    <name type="scientific">Caenorhabditis brenneri</name>
    <name type="common">Nematode worm</name>
    <dbReference type="NCBI Taxonomy" id="135651"/>
    <lineage>
        <taxon>Eukaryota</taxon>
        <taxon>Metazoa</taxon>
        <taxon>Ecdysozoa</taxon>
        <taxon>Nematoda</taxon>
        <taxon>Chromadorea</taxon>
        <taxon>Rhabditida</taxon>
        <taxon>Rhabditina</taxon>
        <taxon>Rhabditomorpha</taxon>
        <taxon>Rhabditoidea</taxon>
        <taxon>Rhabditidae</taxon>
        <taxon>Peloderinae</taxon>
        <taxon>Caenorhabditis</taxon>
    </lineage>
</organism>
<dbReference type="AlphaFoldDB" id="G0MWK9"/>
<accession>G0MWK9</accession>
<dbReference type="eggNOG" id="ENOG502TM0W">
    <property type="taxonomic scope" value="Eukaryota"/>
</dbReference>
<proteinExistence type="predicted"/>
<feature type="transmembrane region" description="Helical" evidence="1">
    <location>
        <begin position="20"/>
        <end position="43"/>
    </location>
</feature>
<evidence type="ECO:0000256" key="1">
    <source>
        <dbReference type="SAM" id="Phobius"/>
    </source>
</evidence>
<reference evidence="3" key="1">
    <citation type="submission" date="2011-07" db="EMBL/GenBank/DDBJ databases">
        <authorList>
            <consortium name="Caenorhabditis brenneri Sequencing and Analysis Consortium"/>
            <person name="Wilson R.K."/>
        </authorList>
    </citation>
    <scope>NUCLEOTIDE SEQUENCE [LARGE SCALE GENOMIC DNA]</scope>
    <source>
        <strain evidence="3">PB2801</strain>
    </source>
</reference>
<keyword evidence="1" id="KW-0812">Transmembrane</keyword>
<dbReference type="OMA" id="WEYTTIN"/>
<evidence type="ECO:0000313" key="3">
    <source>
        <dbReference type="Proteomes" id="UP000008068"/>
    </source>
</evidence>
<feature type="transmembrane region" description="Helical" evidence="1">
    <location>
        <begin position="80"/>
        <end position="100"/>
    </location>
</feature>
<evidence type="ECO:0000313" key="2">
    <source>
        <dbReference type="EMBL" id="EGT46317.1"/>
    </source>
</evidence>